<gene>
    <name evidence="3" type="ORF">GGR23_003062</name>
</gene>
<accession>A0A7W6J6U9</accession>
<dbReference type="AlphaFoldDB" id="A0A7W6J6U9"/>
<dbReference type="Gene3D" id="3.30.1230.10">
    <property type="entry name" value="YlxR-like"/>
    <property type="match status" value="1"/>
</dbReference>
<comment type="caution">
    <text evidence="3">The sequence shown here is derived from an EMBL/GenBank/DDBJ whole genome shotgun (WGS) entry which is preliminary data.</text>
</comment>
<evidence type="ECO:0000313" key="3">
    <source>
        <dbReference type="EMBL" id="MBB4065854.1"/>
    </source>
</evidence>
<dbReference type="NCBIfam" id="NF006622">
    <property type="entry name" value="PRK09190.1"/>
    <property type="match status" value="1"/>
</dbReference>
<evidence type="ECO:0000256" key="1">
    <source>
        <dbReference type="SAM" id="MobiDB-lite"/>
    </source>
</evidence>
<organism evidence="3 4">
    <name type="scientific">Gellertiella hungarica</name>
    <dbReference type="NCBI Taxonomy" id="1572859"/>
    <lineage>
        <taxon>Bacteria</taxon>
        <taxon>Pseudomonadati</taxon>
        <taxon>Pseudomonadota</taxon>
        <taxon>Alphaproteobacteria</taxon>
        <taxon>Hyphomicrobiales</taxon>
        <taxon>Rhizobiaceae</taxon>
        <taxon>Gellertiella</taxon>
    </lineage>
</organism>
<feature type="compositionally biased region" description="Acidic residues" evidence="1">
    <location>
        <begin position="13"/>
        <end position="24"/>
    </location>
</feature>
<protein>
    <recommendedName>
        <fullName evidence="2">YlxR domain-containing protein</fullName>
    </recommendedName>
</protein>
<dbReference type="PANTHER" id="PTHR34215:SF1">
    <property type="entry name" value="YLXR DOMAIN-CONTAINING PROTEIN"/>
    <property type="match status" value="1"/>
</dbReference>
<evidence type="ECO:0000313" key="4">
    <source>
        <dbReference type="Proteomes" id="UP000528286"/>
    </source>
</evidence>
<dbReference type="Proteomes" id="UP000528286">
    <property type="component" value="Unassembled WGS sequence"/>
</dbReference>
<dbReference type="SUPFAM" id="SSF64376">
    <property type="entry name" value="YlxR-like"/>
    <property type="match status" value="1"/>
</dbReference>
<feature type="region of interest" description="Disordered" evidence="1">
    <location>
        <begin position="1"/>
        <end position="24"/>
    </location>
</feature>
<dbReference type="InterPro" id="IPR035931">
    <property type="entry name" value="YlxR-like_sf"/>
</dbReference>
<feature type="domain" description="YlxR" evidence="2">
    <location>
        <begin position="30"/>
        <end position="104"/>
    </location>
</feature>
<dbReference type="SUPFAM" id="SSF55315">
    <property type="entry name" value="L30e-like"/>
    <property type="match status" value="1"/>
</dbReference>
<feature type="compositionally biased region" description="Low complexity" evidence="1">
    <location>
        <begin position="1"/>
        <end position="12"/>
    </location>
</feature>
<dbReference type="InterPro" id="IPR029064">
    <property type="entry name" value="Ribosomal_eL30-like_sf"/>
</dbReference>
<proteinExistence type="predicted"/>
<evidence type="ECO:0000259" key="2">
    <source>
        <dbReference type="Pfam" id="PF04296"/>
    </source>
</evidence>
<sequence length="236" mass="25268">MIAPDGRAAEAGTDGDGDGFDYPDEGMNGRTCIVTREKTDPDHLIRFVAAPDGTIVPDLKRQLPGRGCWIGAERARVETAMAKNLFARALKRKVTVPADLADQVDRLLSEQLAGMMNLGRKAGQFVSGTMKVDAAVRSGAALAVFHSLDAAPDGIRKIDQARKAWHLGMETEAEIPSYRPFTGAEMEELMGQNAFIHAAALAGQAGEGVVKRANLLERYRMGGHTRAPGGAGRQTQ</sequence>
<name>A0A7W6J6U9_9HYPH</name>
<reference evidence="3 4" key="1">
    <citation type="submission" date="2020-08" db="EMBL/GenBank/DDBJ databases">
        <title>Genomic Encyclopedia of Type Strains, Phase IV (KMG-IV): sequencing the most valuable type-strain genomes for metagenomic binning, comparative biology and taxonomic classification.</title>
        <authorList>
            <person name="Goeker M."/>
        </authorList>
    </citation>
    <scope>NUCLEOTIDE SEQUENCE [LARGE SCALE GENOMIC DNA]</scope>
    <source>
        <strain evidence="3 4">DSM 29853</strain>
    </source>
</reference>
<dbReference type="Gene3D" id="3.30.1330.30">
    <property type="match status" value="1"/>
</dbReference>
<keyword evidence="4" id="KW-1185">Reference proteome</keyword>
<dbReference type="CDD" id="cd00279">
    <property type="entry name" value="YlxR"/>
    <property type="match status" value="1"/>
</dbReference>
<dbReference type="InterPro" id="IPR037465">
    <property type="entry name" value="YlxR"/>
</dbReference>
<dbReference type="InterPro" id="IPR007393">
    <property type="entry name" value="YlxR_dom"/>
</dbReference>
<dbReference type="PANTHER" id="PTHR34215">
    <property type="entry name" value="BLL0784 PROTEIN"/>
    <property type="match status" value="1"/>
</dbReference>
<dbReference type="EMBL" id="JACIEZ010000006">
    <property type="protein sequence ID" value="MBB4065854.1"/>
    <property type="molecule type" value="Genomic_DNA"/>
</dbReference>
<dbReference type="Pfam" id="PF04296">
    <property type="entry name" value="YlxR"/>
    <property type="match status" value="1"/>
</dbReference>